<evidence type="ECO:0000313" key="2">
    <source>
        <dbReference type="EMBL" id="MDA2808884.1"/>
    </source>
</evidence>
<evidence type="ECO:0000259" key="1">
    <source>
        <dbReference type="Pfam" id="PF09995"/>
    </source>
</evidence>
<organism evidence="2 3">
    <name type="scientific">Nocardiopsis suaedae</name>
    <dbReference type="NCBI Taxonomy" id="3018444"/>
    <lineage>
        <taxon>Bacteria</taxon>
        <taxon>Bacillati</taxon>
        <taxon>Actinomycetota</taxon>
        <taxon>Actinomycetes</taxon>
        <taxon>Streptosporangiales</taxon>
        <taxon>Nocardiopsidaceae</taxon>
        <taxon>Nocardiopsis</taxon>
    </lineage>
</organism>
<proteinExistence type="predicted"/>
<evidence type="ECO:0000313" key="3">
    <source>
        <dbReference type="Proteomes" id="UP001165685"/>
    </source>
</evidence>
<dbReference type="PANTHER" id="PTHR36151">
    <property type="entry name" value="BLR2777 PROTEIN"/>
    <property type="match status" value="1"/>
</dbReference>
<dbReference type="Pfam" id="PF09995">
    <property type="entry name" value="MPAB_Lcp_cat"/>
    <property type="match status" value="1"/>
</dbReference>
<sequence>MGQGMFADDTAIRRVNREASTLLAAAYAILLQVAHPAVGQGVSDHSDFASRPLDRLRGTLTFVYGTVFGTREEAERVARIVRAVHRHVVGPGYDARDPDLQVWVAATLYEGAVRIHGLVFGELSPDEKEELLGQCALFATSLGCPGDRWPADLPSFERYWKETVEGIEVGDAARGIARDLFTPRNRALRPLTAVQRFVASGMLPPNIREGFGLEWDERRRRRFDRFFSVVRALYPRLPLRVRTLPRDLYLRDMRRKAARGRPVRR</sequence>
<feature type="domain" description="ER-bound oxygenase mpaB/mpaB'/Rubber oxygenase catalytic" evidence="1">
    <location>
        <begin position="13"/>
        <end position="232"/>
    </location>
</feature>
<reference evidence="2" key="1">
    <citation type="submission" date="2023-01" db="EMBL/GenBank/DDBJ databases">
        <title>Draft genome sequence of Nocardiopsis sp. LSu2-4 isolated from halophytes.</title>
        <authorList>
            <person name="Duangmal K."/>
            <person name="Chantavorakit T."/>
        </authorList>
    </citation>
    <scope>NUCLEOTIDE SEQUENCE</scope>
    <source>
        <strain evidence="2">LSu2-4</strain>
    </source>
</reference>
<keyword evidence="3" id="KW-1185">Reference proteome</keyword>
<accession>A0ABT4TW10</accession>
<gene>
    <name evidence="2" type="ORF">O4U47_30545</name>
</gene>
<dbReference type="EMBL" id="JAQFWP010000113">
    <property type="protein sequence ID" value="MDA2808884.1"/>
    <property type="molecule type" value="Genomic_DNA"/>
</dbReference>
<dbReference type="InterPro" id="IPR018713">
    <property type="entry name" value="MPAB/Lcp_cat_dom"/>
</dbReference>
<dbReference type="RefSeq" id="WP_270681470.1">
    <property type="nucleotide sequence ID" value="NZ_JAQFWP010000113.1"/>
</dbReference>
<dbReference type="Proteomes" id="UP001165685">
    <property type="component" value="Unassembled WGS sequence"/>
</dbReference>
<comment type="caution">
    <text evidence="2">The sequence shown here is derived from an EMBL/GenBank/DDBJ whole genome shotgun (WGS) entry which is preliminary data.</text>
</comment>
<protein>
    <submittedName>
        <fullName evidence="2">Oxygenase MpaB family protein</fullName>
    </submittedName>
</protein>
<dbReference type="PANTHER" id="PTHR36151:SF3">
    <property type="entry name" value="ER-BOUND OXYGENASE MPAB_MPAB'_RUBBER OXYGENASE CATALYTIC DOMAIN-CONTAINING PROTEIN"/>
    <property type="match status" value="1"/>
</dbReference>
<name>A0ABT4TW10_9ACTN</name>